<keyword evidence="1" id="KW-0812">Transmembrane</keyword>
<evidence type="ECO:0000313" key="3">
    <source>
        <dbReference type="Proteomes" id="UP001597343"/>
    </source>
</evidence>
<evidence type="ECO:0008006" key="4">
    <source>
        <dbReference type="Google" id="ProtNLM"/>
    </source>
</evidence>
<keyword evidence="3" id="KW-1185">Reference proteome</keyword>
<name>A0ABW4ZTA5_9BACL</name>
<evidence type="ECO:0000313" key="2">
    <source>
        <dbReference type="EMBL" id="MFD2168688.1"/>
    </source>
</evidence>
<comment type="caution">
    <text evidence="2">The sequence shown here is derived from an EMBL/GenBank/DDBJ whole genome shotgun (WGS) entry which is preliminary data.</text>
</comment>
<dbReference type="EMBL" id="JBHUIO010000002">
    <property type="protein sequence ID" value="MFD2168688.1"/>
    <property type="molecule type" value="Genomic_DNA"/>
</dbReference>
<organism evidence="2 3">
    <name type="scientific">Tumebacillus lipolyticus</name>
    <dbReference type="NCBI Taxonomy" id="1280370"/>
    <lineage>
        <taxon>Bacteria</taxon>
        <taxon>Bacillati</taxon>
        <taxon>Bacillota</taxon>
        <taxon>Bacilli</taxon>
        <taxon>Bacillales</taxon>
        <taxon>Alicyclobacillaceae</taxon>
        <taxon>Tumebacillus</taxon>
    </lineage>
</organism>
<keyword evidence="1" id="KW-1133">Transmembrane helix</keyword>
<dbReference type="RefSeq" id="WP_386043627.1">
    <property type="nucleotide sequence ID" value="NZ_JBHUIO010000002.1"/>
</dbReference>
<keyword evidence="1" id="KW-0472">Membrane</keyword>
<accession>A0ABW4ZTA5</accession>
<dbReference type="Proteomes" id="UP001597343">
    <property type="component" value="Unassembled WGS sequence"/>
</dbReference>
<feature type="transmembrane region" description="Helical" evidence="1">
    <location>
        <begin position="6"/>
        <end position="25"/>
    </location>
</feature>
<reference evidence="3" key="1">
    <citation type="journal article" date="2019" name="Int. J. Syst. Evol. Microbiol.">
        <title>The Global Catalogue of Microorganisms (GCM) 10K type strain sequencing project: providing services to taxonomists for standard genome sequencing and annotation.</title>
        <authorList>
            <consortium name="The Broad Institute Genomics Platform"/>
            <consortium name="The Broad Institute Genome Sequencing Center for Infectious Disease"/>
            <person name="Wu L."/>
            <person name="Ma J."/>
        </authorList>
    </citation>
    <scope>NUCLEOTIDE SEQUENCE [LARGE SCALE GENOMIC DNA]</scope>
    <source>
        <strain evidence="3">CGMCC 1.13574</strain>
    </source>
</reference>
<evidence type="ECO:0000256" key="1">
    <source>
        <dbReference type="SAM" id="Phobius"/>
    </source>
</evidence>
<sequence>MGKTRLSIIAVCTSFIFALAGYYILLPTKVPVAAQVKQVDAVAGDEIKIVNVSWIIPEKTKTELVGESQLILSGKVKEILPSKWSNPNFERGEHISNVVQTDVRVQVDQVFKGQPYHKNEVMIRINKGKVGNIEWRLEGFPDFALDEEIVLFLQQDDSDNARPEEQNYVLSGMKQGKFSKSLPESTSLSNGKDALTLASLAEEITTELQAYKILTKMADPKIHKP</sequence>
<gene>
    <name evidence="2" type="ORF">ACFSOY_01465</name>
</gene>
<protein>
    <recommendedName>
        <fullName evidence="4">SAF domain-containing protein</fullName>
    </recommendedName>
</protein>
<proteinExistence type="predicted"/>